<dbReference type="GO" id="GO:0005576">
    <property type="term" value="C:extracellular region"/>
    <property type="evidence" value="ECO:0007669"/>
    <property type="project" value="UniProtKB-SubCell"/>
</dbReference>
<keyword evidence="6" id="KW-1185">Reference proteome</keyword>
<proteinExistence type="predicted"/>
<evidence type="ECO:0000313" key="6">
    <source>
        <dbReference type="Proteomes" id="UP001292094"/>
    </source>
</evidence>
<reference evidence="5" key="1">
    <citation type="submission" date="2023-11" db="EMBL/GenBank/DDBJ databases">
        <title>Genome assemblies of two species of porcelain crab, Petrolisthes cinctipes and Petrolisthes manimaculis (Anomura: Porcellanidae).</title>
        <authorList>
            <person name="Angst P."/>
        </authorList>
    </citation>
    <scope>NUCLEOTIDE SEQUENCE</scope>
    <source>
        <strain evidence="5">PB745_02</strain>
        <tissue evidence="5">Gill</tissue>
    </source>
</reference>
<keyword evidence="3" id="KW-1015">Disulfide bond</keyword>
<name>A0AAE1UBD8_9EUCA</name>
<feature type="domain" description="Beta/alpha-defensin C-terminal" evidence="4">
    <location>
        <begin position="659"/>
        <end position="688"/>
    </location>
</feature>
<evidence type="ECO:0000256" key="1">
    <source>
        <dbReference type="ARBA" id="ARBA00004613"/>
    </source>
</evidence>
<evidence type="ECO:0000259" key="4">
    <source>
        <dbReference type="SMART" id="SM00048"/>
    </source>
</evidence>
<dbReference type="SMART" id="SM00048">
    <property type="entry name" value="DEFSN"/>
    <property type="match status" value="17"/>
</dbReference>
<dbReference type="GO" id="GO:0006952">
    <property type="term" value="P:defense response"/>
    <property type="evidence" value="ECO:0007669"/>
    <property type="project" value="InterPro"/>
</dbReference>
<feature type="domain" description="Beta/alpha-defensin C-terminal" evidence="4">
    <location>
        <begin position="15"/>
        <end position="43"/>
    </location>
</feature>
<feature type="domain" description="Beta/alpha-defensin C-terminal" evidence="4">
    <location>
        <begin position="207"/>
        <end position="236"/>
    </location>
</feature>
<feature type="domain" description="Beta/alpha-defensin C-terminal" evidence="4">
    <location>
        <begin position="344"/>
        <end position="373"/>
    </location>
</feature>
<feature type="domain" description="Beta/alpha-defensin C-terminal" evidence="4">
    <location>
        <begin position="958"/>
        <end position="987"/>
    </location>
</feature>
<feature type="domain" description="Beta/alpha-defensin C-terminal" evidence="4">
    <location>
        <begin position="919"/>
        <end position="948"/>
    </location>
</feature>
<comment type="subcellular location">
    <subcellularLocation>
        <location evidence="1">Secreted</location>
    </subcellularLocation>
</comment>
<feature type="domain" description="Beta/alpha-defensin C-terminal" evidence="4">
    <location>
        <begin position="57"/>
        <end position="84"/>
    </location>
</feature>
<sequence>MSGSFSGNLTTKENCKGNGGICKNVCPADTFQKGTCGLASICCVPTDINTTNKDKACQADGGICRRVCWPYEIDTGMCRFSRCCVSSDVPDLLAALSLQHVQAAVLIRGFVQPSFNCQARAQDIITAFAALVSLTNAFIAKRLEEVECRLMPACDNHFGECRKQCHSFERVVAGGCGRHCTCCTSRPAVCPATHDTCAANSTLQDICTTKGGTCRKTCSPSEKSYVTCGSNLGHCCIPIVGNITTTAQCTGRGGMCKNMTLCPTDTLQNGRCGLTFICCFPTDKCRLMPACDNHFGECRKQCYSFERPVAGGCGRHCTCCTSRPAVCPATHDTCAANSTLQDICTTKGGTCRKTCSPSEKSYVTCGSNLGHCCIPIVECRLMPACDNHFGECRKQCYSFERPVAGGCGRHCTCCTSRPAVCPATHDTCAANSTLQDICTTKGGTCRKTCSPSEKSYVTCGSNLGHCCIPIVECRLMPACDNHFGECRKQCYSFERPVAGGCGRHCTCCTSRPAVCPATHDTCAANSTLQDICTTKGGTCRKTCSPSEKSYVTCGSNLGHCCIPIVENITTTAQCTGRGGMCKNMTLCPTDTLQNGRCGLTFICCFPTDKCRLMPACDNHFGECRKQCHSFERVVAGGCGRHCTCCTSRPAVCPATHDTCAGTCIDRRFCPSHFQLSGICSGDNDCVCCSSNSTLQDICTTKGGTCRKTCSPSEKSYVTCGSNLGHCCIPIVECRLMPACDNHFGECRKQCHSFERVVAGGCGRHCTCCTSRPAVCPATHDTCAANSTLQDICTTKGGTCRKTCSPSEKSYVTCGSNLGHCCIPIVGNITTTAQCTGRGGMCKNMTLCPTDTLQNGRCGLTSICCFSTDKCRLMPACDNHFGECRKQCHSFERVVAGGCGRYCTCCTSRPAVCPATHDTCAGTCIDRRFCPSHFQLSGICSGDNDCVCCSSNSTLQDICTTKGGTCRKTCSPSEKSYVTCGSNLGHCCIPIVENITTTAQCTGRGGMCKNMTLCPTDTLQNGRCGLTSICCFSTDKCRLMPACDNHFGECRKQCHSFERVVAGGCGRYCTCCTSRPAVCPATHDTCAGTCIDRRFCPSHFQLSGICSGDNDCVCCSSNSTLQDICTTKGGTCRKTCSPSEKSYVTCGSNLGHCCIPIVENITTTAQCTGRGGMCKNMTLCPTDTLQNGRCGLTSICCFSTDKCRLMPACDNHFGECRKQCHSFERVVAGGCGRHCTCCTSRPAVCPATHDTCAGTCIDRRFCPSHFQLSGICSGDNDCVCCSSNSTLQDICTTKGGTCRKTCSPSEKSYVTCGSNLGHCCIPIVACELMSTCDDGNGECRIQCINNERVVEGGCGDTCICCTSRPKDCLTNQPTCPGTCTDTCSSDLLMTGSCSGENDCVCCNSCELMSTCDDGNGECRIQCINNERVVEGGCGDTCICCTSRPKDCLTNQNTCPGTCTDTCSSDLLMTGSCSGENDCVCCNSCELMSTCDDGNGECRIQCINNERVVEGGCGDTCICCTSRPKDCLTNQNTCPGTCTDTCSSDLLMTGSCSGENDCVCCNSCELMSTCDDGNGECRIQCINNERVVEGGCGDTCICCTSRPKDCLTNQNTCPGTCTDTCSSDLLMTGSCSGENDCVCCNSCELMSTCDDGNGECRIQCINNERVVEGGCGDTCICCTSRPKDCLTNQNTCPGTCTDTCSSDLLMTGSCSGENDCVCCNSCELMSTCDDGNGECRIQCINNERVVEGGCGDTCICCTSRPKDCLTNQNTCPGTCTDTCSSDLLMTGSCSGENDCVCCNSCDLMSTCDDGNGECRIQCINNERVVEGGCGDTCICCTSRPKDCLTNQNTCPGTCTDTCSSDLLMTGSCSGENDCVCCNSCDLMSTCDDGNGECRIQCINNERVVEGGCGDTCICCTSRPKDCLTNQNTCPGTCTDTCSSDLLMTGSCSGENDCVCCNSCELMSTCDDGNGECRIQCINNERVVEGGCGDTCICCTSRPKDCLANQNTCPGTCTDTCSSDLLMTGSCSGENDCVCCNSCELMSTCDDGNGECRIQCINNERVVEGGCGDTCICCTSRPKDCLANQNTCPGTCTDTCSSDLLMTGSCSGENDCVCCNSCELMSTCDDGNGECRIQCINNERVVEGGCGDTCTCCTSRPKDCLANQNTCPGTCTDTCSSDLLMTGSCSGENDCVCCNSCELMSTCDDGNGECRIQCINNERVVEGGCGDTCTCCTSRPKDCLANQNTCPGTCTDTCSSDLLMTGSCSGENDCVCCNSCELMSTCDDGNGECRIQCINNERVVEGGCGDTCICCTSRPKDCLTNQNTCPGTCTDTCSSDLLMTGSCSGENDCVCCNSCELMSTCDDGNGECRIQCINNERVVEGGCGDTCICCTSRPKDCLTNQPTCPGTCTDTCSSDLLMTGSCSGENDCVCCNSCELMSTCDNGNGECRIQCINNERVVEGGCGDTCICCTSRPKDCLANQNTCPGTCTDTCSSDLLMTGSCSGENDCVCCNSCELMSTCDDGNGECRIQCINNERVVEGGCGDTCICCTSRPKDCLTNQNTCPGTCTDTCSSDLLMTGSCSGENDCVCCNSCELMSTCDDGNGECRIQCINNERVVEGGCGDTCTCCTSRPKDCLTNQNTCPGTCTDTCSSDLLMTGSCSGENDCVCCNSCELMSTCDDGNGECRIQCINNERVVEGGCGDTCICCTSRPKDCLTNQNTCPGTCTDTCSSDLLMTGSCSGENDCVCCNSCELMSTCDNGNGECRIQCINNERVVEGGCGDTCICCTSRPKDCLANQNTCPGTCTDTCSSDLLMTGSCSGENDCVCCNSCELMSTCDDGNGECRIQCINNERVVEGGCGDTCICCTSRPKDCLTNQNTCPGTCTDTCSSDLLMTGSCSGENDCVCCNSCELMSTCDDGNGECRIQCINNERVVEGGCGDTCTCCTSRPKDCLTNQNTCPGTCTDTCSSDLLMTGSCSGENDCVCCNSCELMSTCDDGNGECRIQCINNERVVEGGCGDTCICCTSRPKDCLTNQNTCPGTCTDTCSSDLLMTGSCSGENDCVCCNSCELMSTCDDGNGECRIQCINNERVVEGGCGDTCTCCTSRPKDCLTNQNTCPGTCTDTCSSDLLMTGSCSGENDCVCCNSCELMSTCDDGNGECRIQCINNERVVEGGCGDTCICCTSRPKDCLTNQPTCPGTCTDTCSSDLLMTGSCSGENDCVCCNSCELMSTCDDGNGECRIQCINNERVVEGGCGDTCICCTSRPKDCLTNQNTCPGTCTDTCSSDLLMTGSCSGENDCVCCNSCELMSTCDDGNGECRIQCINNERVVEGGCGDTCICCTSRPKDCLTNQPTCPGTCTDTCSSDLLMTGSCSGENDCVCCNSCELMSTCDDGNGECRIQCINNERVVEGGCGDTCICCTSRPKDCLTNQPTCPGTCTDTCSSDLLMTGSCSGENDCVCCNSCELMSTCDDGNGECRIQCINNERVVEGGCGDTCICCTSRPKDCLTNQPTCPGTCTDTCSSDLLMTGSCSGENDCVCCNSCELMSTCDDGNGECRIQCINNERVVEGGCGDTCICCTSRPKDCLTNQNTCPGTCTDTCSSDLLMTGSCSGENDCVCCNSCELMSTCDDGNGECRIQCINNERVVEGGCGDPCICCTSRPKDCLTNQPTCPGTCTDTCSSDLLMTGSCSGENDCVCCNSCELMSTCDDGNGECRIQCINNERVVEGGCGDTCICCTSRPKDCLTNQNTCPGTCTDTCSSDLLMTGSCSGENDCVCCNSCDLMSTCDDGNGECRIQCINNERVVEGGCGDTCICCTSRPKNCLANQGTCPGTCTDTCTFPFQVLPGLCSGDSDCDCCFFVTTTTSTTTTTSDMAAVFHRSRGRE</sequence>
<dbReference type="EMBL" id="JAWZYT010000937">
    <property type="protein sequence ID" value="KAK4317252.1"/>
    <property type="molecule type" value="Genomic_DNA"/>
</dbReference>
<feature type="domain" description="Beta/alpha-defensin C-terminal" evidence="4">
    <location>
        <begin position="1085"/>
        <end position="1114"/>
    </location>
</feature>
<evidence type="ECO:0000256" key="3">
    <source>
        <dbReference type="ARBA" id="ARBA00023157"/>
    </source>
</evidence>
<dbReference type="Proteomes" id="UP001292094">
    <property type="component" value="Unassembled WGS sequence"/>
</dbReference>
<evidence type="ECO:0000313" key="5">
    <source>
        <dbReference type="EMBL" id="KAK4317252.1"/>
    </source>
</evidence>
<feature type="domain" description="Beta/alpha-defensin C-terminal" evidence="4">
    <location>
        <begin position="1290"/>
        <end position="1319"/>
    </location>
</feature>
<feature type="domain" description="Beta/alpha-defensin C-terminal" evidence="4">
    <location>
        <begin position="1124"/>
        <end position="1153"/>
    </location>
</feature>
<organism evidence="5 6">
    <name type="scientific">Petrolisthes manimaculis</name>
    <dbReference type="NCBI Taxonomy" id="1843537"/>
    <lineage>
        <taxon>Eukaryota</taxon>
        <taxon>Metazoa</taxon>
        <taxon>Ecdysozoa</taxon>
        <taxon>Arthropoda</taxon>
        <taxon>Crustacea</taxon>
        <taxon>Multicrustacea</taxon>
        <taxon>Malacostraca</taxon>
        <taxon>Eumalacostraca</taxon>
        <taxon>Eucarida</taxon>
        <taxon>Decapoda</taxon>
        <taxon>Pleocyemata</taxon>
        <taxon>Anomura</taxon>
        <taxon>Galatheoidea</taxon>
        <taxon>Porcellanidae</taxon>
        <taxon>Petrolisthes</taxon>
    </lineage>
</organism>
<protein>
    <recommendedName>
        <fullName evidence="4">Beta/alpha-defensin C-terminal domain-containing protein</fullName>
    </recommendedName>
</protein>
<feature type="domain" description="Beta/alpha-defensin C-terminal" evidence="4">
    <location>
        <begin position="1251"/>
        <end position="1280"/>
    </location>
</feature>
<gene>
    <name evidence="5" type="ORF">Pmani_011665</name>
</gene>
<feature type="domain" description="Beta/alpha-defensin C-terminal" evidence="4">
    <location>
        <begin position="698"/>
        <end position="727"/>
    </location>
</feature>
<comment type="caution">
    <text evidence="5">The sequence shown here is derived from an EMBL/GenBank/DDBJ whole genome shotgun (WGS) entry which is preliminary data.</text>
</comment>
<feature type="domain" description="Beta/alpha-defensin C-terminal" evidence="4">
    <location>
        <begin position="792"/>
        <end position="821"/>
    </location>
</feature>
<feature type="domain" description="Beta/alpha-defensin C-terminal" evidence="4">
    <location>
        <begin position="574"/>
        <end position="604"/>
    </location>
</feature>
<evidence type="ECO:0000256" key="2">
    <source>
        <dbReference type="ARBA" id="ARBA00022525"/>
    </source>
</evidence>
<accession>A0AAE1UBD8</accession>
<feature type="domain" description="Beta/alpha-defensin C-terminal" evidence="4">
    <location>
        <begin position="438"/>
        <end position="467"/>
    </location>
</feature>
<feature type="domain" description="Beta/alpha-defensin C-terminal" evidence="4">
    <location>
        <begin position="249"/>
        <end position="279"/>
    </location>
</feature>
<keyword evidence="2" id="KW-0964">Secreted</keyword>
<feature type="domain" description="Beta/alpha-defensin C-terminal" evidence="4">
    <location>
        <begin position="532"/>
        <end position="561"/>
    </location>
</feature>
<dbReference type="InterPro" id="IPR006080">
    <property type="entry name" value="Beta/alpha-defensin_C"/>
</dbReference>